<evidence type="ECO:0000256" key="7">
    <source>
        <dbReference type="ARBA" id="ARBA00022695"/>
    </source>
</evidence>
<evidence type="ECO:0000256" key="3">
    <source>
        <dbReference type="ARBA" id="ARBA00012584"/>
    </source>
</evidence>
<evidence type="ECO:0000256" key="10">
    <source>
        <dbReference type="ARBA" id="ARBA00029774"/>
    </source>
</evidence>
<comment type="similarity">
    <text evidence="2">Belongs to the SUA5 family.</text>
</comment>
<dbReference type="GO" id="GO:0061710">
    <property type="term" value="F:L-threonylcarbamoyladenylate synthase"/>
    <property type="evidence" value="ECO:0007669"/>
    <property type="project" value="UniProtKB-EC"/>
</dbReference>
<evidence type="ECO:0000256" key="5">
    <source>
        <dbReference type="ARBA" id="ARBA00022679"/>
    </source>
</evidence>
<dbReference type="SUPFAM" id="SSF52540">
    <property type="entry name" value="P-loop containing nucleoside triphosphate hydrolases"/>
    <property type="match status" value="1"/>
</dbReference>
<dbReference type="PANTHER" id="PTHR17490">
    <property type="entry name" value="SUA5"/>
    <property type="match status" value="1"/>
</dbReference>
<keyword evidence="6" id="KW-0819">tRNA processing</keyword>
<evidence type="ECO:0000256" key="1">
    <source>
        <dbReference type="ARBA" id="ARBA00004496"/>
    </source>
</evidence>
<proteinExistence type="inferred from homology"/>
<dbReference type="GO" id="GO:0005737">
    <property type="term" value="C:cytoplasm"/>
    <property type="evidence" value="ECO:0007669"/>
    <property type="project" value="UniProtKB-SubCell"/>
</dbReference>
<dbReference type="GO" id="GO:0002949">
    <property type="term" value="P:tRNA threonylcarbamoyladenosine modification"/>
    <property type="evidence" value="ECO:0007669"/>
    <property type="project" value="InterPro"/>
</dbReference>
<evidence type="ECO:0000256" key="2">
    <source>
        <dbReference type="ARBA" id="ARBA00007663"/>
    </source>
</evidence>
<evidence type="ECO:0000256" key="4">
    <source>
        <dbReference type="ARBA" id="ARBA00022490"/>
    </source>
</evidence>
<gene>
    <name evidence="13" type="ORF">A3A69_00190</name>
</gene>
<evidence type="ECO:0000313" key="14">
    <source>
        <dbReference type="Proteomes" id="UP000177458"/>
    </source>
</evidence>
<keyword evidence="8" id="KW-0547">Nucleotide-binding</keyword>
<dbReference type="GO" id="GO:0000049">
    <property type="term" value="F:tRNA binding"/>
    <property type="evidence" value="ECO:0007669"/>
    <property type="project" value="TreeGrafter"/>
</dbReference>
<dbReference type="PROSITE" id="PS51163">
    <property type="entry name" value="YRDC"/>
    <property type="match status" value="1"/>
</dbReference>
<dbReference type="InterPro" id="IPR017945">
    <property type="entry name" value="DHBP_synth_RibB-like_a/b_dom"/>
</dbReference>
<evidence type="ECO:0000313" key="13">
    <source>
        <dbReference type="EMBL" id="OGC49643.1"/>
    </source>
</evidence>
<dbReference type="NCBIfam" id="TIGR00057">
    <property type="entry name" value="L-threonylcarbamoyladenylate synthase"/>
    <property type="match status" value="1"/>
</dbReference>
<dbReference type="EMBL" id="MEVF01000017">
    <property type="protein sequence ID" value="OGC49643.1"/>
    <property type="molecule type" value="Genomic_DNA"/>
</dbReference>
<keyword evidence="7" id="KW-0548">Nucleotidyltransferase</keyword>
<dbReference type="InterPro" id="IPR027417">
    <property type="entry name" value="P-loop_NTPase"/>
</dbReference>
<keyword evidence="5" id="KW-0808">Transferase</keyword>
<dbReference type="GO" id="GO:0003725">
    <property type="term" value="F:double-stranded RNA binding"/>
    <property type="evidence" value="ECO:0007669"/>
    <property type="project" value="InterPro"/>
</dbReference>
<dbReference type="Proteomes" id="UP000177458">
    <property type="component" value="Unassembled WGS sequence"/>
</dbReference>
<dbReference type="GO" id="GO:0005524">
    <property type="term" value="F:ATP binding"/>
    <property type="evidence" value="ECO:0007669"/>
    <property type="project" value="UniProtKB-KW"/>
</dbReference>
<dbReference type="Pfam" id="PF02367">
    <property type="entry name" value="TsaE"/>
    <property type="match status" value="1"/>
</dbReference>
<dbReference type="Gene3D" id="3.40.50.300">
    <property type="entry name" value="P-loop containing nucleotide triphosphate hydrolases"/>
    <property type="match status" value="1"/>
</dbReference>
<protein>
    <recommendedName>
        <fullName evidence="10">L-threonylcarbamoyladenylate synthase</fullName>
        <ecNumber evidence="3">2.7.7.87</ecNumber>
    </recommendedName>
    <alternativeName>
        <fullName evidence="10">L-threonylcarbamoyladenylate synthase</fullName>
    </alternativeName>
</protein>
<sequence length="349" mass="39220">MKVLKKNQINTVKIVDNLRNGGLVIMPTETVYIAAVDATNYAAVQKLIKYKNRPFGKPFSVGVADLKMARGFVKMNQTALNLYKNFYPGPVTIVCNGKHKVALGIESDIGTLGIFITDHKLTLDVIKRLGKPITTTSANASYQKRPFKINDLLDFLSIKQKGLIDLIVDVGEIPYREASTVIDTTIDDPAILRQGEIRLKDKNEVLSRSEESTQNIGKELWQKIEKYFGQRALVFALEGPMGVGKTVFTKGLARAMGIKDEVVSPTYNLEEEYDHGKLLHFDCWRMSSDKELVNLGFGKKITDKSVIVVEWADRVADEVRKHSEEAIIIWVKIEYARGDNERIVSWGTL</sequence>
<organism evidence="13 14">
    <name type="scientific">candidate division WWE3 bacterium RIFCSPLOWO2_01_FULL_37_15</name>
    <dbReference type="NCBI Taxonomy" id="1802622"/>
    <lineage>
        <taxon>Bacteria</taxon>
        <taxon>Katanobacteria</taxon>
    </lineage>
</organism>
<comment type="caution">
    <text evidence="13">The sequence shown here is derived from an EMBL/GenBank/DDBJ whole genome shotgun (WGS) entry which is preliminary data.</text>
</comment>
<dbReference type="PANTHER" id="PTHR17490:SF16">
    <property type="entry name" value="THREONYLCARBAMOYL-AMP SYNTHASE"/>
    <property type="match status" value="1"/>
</dbReference>
<comment type="subcellular location">
    <subcellularLocation>
        <location evidence="1">Cytoplasm</location>
    </subcellularLocation>
</comment>
<evidence type="ECO:0000256" key="9">
    <source>
        <dbReference type="ARBA" id="ARBA00022840"/>
    </source>
</evidence>
<reference evidence="13 14" key="1">
    <citation type="journal article" date="2016" name="Nat. Commun.">
        <title>Thousands of microbial genomes shed light on interconnected biogeochemical processes in an aquifer system.</title>
        <authorList>
            <person name="Anantharaman K."/>
            <person name="Brown C.T."/>
            <person name="Hug L.A."/>
            <person name="Sharon I."/>
            <person name="Castelle C.J."/>
            <person name="Probst A.J."/>
            <person name="Thomas B.C."/>
            <person name="Singh A."/>
            <person name="Wilkins M.J."/>
            <person name="Karaoz U."/>
            <person name="Brodie E.L."/>
            <person name="Williams K.H."/>
            <person name="Hubbard S.S."/>
            <person name="Banfield J.F."/>
        </authorList>
    </citation>
    <scope>NUCLEOTIDE SEQUENCE [LARGE SCALE GENOMIC DNA]</scope>
</reference>
<keyword evidence="9" id="KW-0067">ATP-binding</keyword>
<dbReference type="Gene3D" id="3.90.870.10">
    <property type="entry name" value="DHBP synthase"/>
    <property type="match status" value="1"/>
</dbReference>
<dbReference type="AlphaFoldDB" id="A0A1F4UZL0"/>
<evidence type="ECO:0000259" key="12">
    <source>
        <dbReference type="PROSITE" id="PS51163"/>
    </source>
</evidence>
<evidence type="ECO:0000256" key="6">
    <source>
        <dbReference type="ARBA" id="ARBA00022694"/>
    </source>
</evidence>
<dbReference type="InterPro" id="IPR003442">
    <property type="entry name" value="T6A_TsaE"/>
</dbReference>
<dbReference type="Pfam" id="PF01300">
    <property type="entry name" value="Sua5_yciO_yrdC"/>
    <property type="match status" value="1"/>
</dbReference>
<evidence type="ECO:0000256" key="11">
    <source>
        <dbReference type="ARBA" id="ARBA00048366"/>
    </source>
</evidence>
<dbReference type="SUPFAM" id="SSF55821">
    <property type="entry name" value="YrdC/RibB"/>
    <property type="match status" value="1"/>
</dbReference>
<comment type="catalytic activity">
    <reaction evidence="11">
        <text>L-threonine + hydrogencarbonate + ATP = L-threonylcarbamoyladenylate + diphosphate + H2O</text>
        <dbReference type="Rhea" id="RHEA:36407"/>
        <dbReference type="ChEBI" id="CHEBI:15377"/>
        <dbReference type="ChEBI" id="CHEBI:17544"/>
        <dbReference type="ChEBI" id="CHEBI:30616"/>
        <dbReference type="ChEBI" id="CHEBI:33019"/>
        <dbReference type="ChEBI" id="CHEBI:57926"/>
        <dbReference type="ChEBI" id="CHEBI:73682"/>
        <dbReference type="EC" id="2.7.7.87"/>
    </reaction>
</comment>
<dbReference type="GO" id="GO:0006450">
    <property type="term" value="P:regulation of translational fidelity"/>
    <property type="evidence" value="ECO:0007669"/>
    <property type="project" value="TreeGrafter"/>
</dbReference>
<dbReference type="InterPro" id="IPR050156">
    <property type="entry name" value="TC-AMP_synthase_SUA5"/>
</dbReference>
<dbReference type="InterPro" id="IPR006070">
    <property type="entry name" value="Sua5-like_dom"/>
</dbReference>
<accession>A0A1F4UZL0</accession>
<evidence type="ECO:0000256" key="8">
    <source>
        <dbReference type="ARBA" id="ARBA00022741"/>
    </source>
</evidence>
<dbReference type="NCBIfam" id="TIGR00150">
    <property type="entry name" value="T6A_YjeE"/>
    <property type="match status" value="1"/>
</dbReference>
<dbReference type="EC" id="2.7.7.87" evidence="3"/>
<name>A0A1F4UZL0_UNCKA</name>
<feature type="domain" description="YrdC-like" evidence="12">
    <location>
        <begin position="8"/>
        <end position="197"/>
    </location>
</feature>
<keyword evidence="4" id="KW-0963">Cytoplasm</keyword>